<feature type="signal peptide" evidence="1">
    <location>
        <begin position="1"/>
        <end position="20"/>
    </location>
</feature>
<evidence type="ECO:0000313" key="2">
    <source>
        <dbReference type="EMBL" id="EXI87296.1"/>
    </source>
</evidence>
<dbReference type="AlphaFoldDB" id="A0A011PIA3"/>
<dbReference type="Gene3D" id="3.40.50.1240">
    <property type="entry name" value="Phosphoglycerate mutase-like"/>
    <property type="match status" value="1"/>
</dbReference>
<dbReference type="InterPro" id="IPR029033">
    <property type="entry name" value="His_PPase_superfam"/>
</dbReference>
<evidence type="ECO:0000256" key="1">
    <source>
        <dbReference type="SAM" id="SignalP"/>
    </source>
</evidence>
<keyword evidence="3" id="KW-1185">Reference proteome</keyword>
<dbReference type="SMART" id="SM00855">
    <property type="entry name" value="PGAM"/>
    <property type="match status" value="1"/>
</dbReference>
<accession>A0A011PIA3</accession>
<comment type="caution">
    <text evidence="2">The sequence shown here is derived from an EMBL/GenBank/DDBJ whole genome shotgun (WGS) entry which is preliminary data.</text>
</comment>
<dbReference type="Pfam" id="PF00300">
    <property type="entry name" value="His_Phos_1"/>
    <property type="match status" value="1"/>
</dbReference>
<dbReference type="InterPro" id="IPR013078">
    <property type="entry name" value="His_Pase_superF_clade-1"/>
</dbReference>
<proteinExistence type="predicted"/>
<reference evidence="2" key="1">
    <citation type="submission" date="2014-02" db="EMBL/GenBank/DDBJ databases">
        <title>Expanding our view of genomic diversity in Candidatus Accumulibacter clades.</title>
        <authorList>
            <person name="Skennerton C.T."/>
            <person name="Barr J.J."/>
            <person name="Slater F.R."/>
            <person name="Bond P.L."/>
            <person name="Tyson G.W."/>
        </authorList>
    </citation>
    <scope>NUCLEOTIDE SEQUENCE [LARGE SCALE GENOMIC DNA]</scope>
</reference>
<dbReference type="Proteomes" id="UP000022141">
    <property type="component" value="Unassembled WGS sequence"/>
</dbReference>
<dbReference type="SUPFAM" id="SSF53254">
    <property type="entry name" value="Phosphoglycerate mutase-like"/>
    <property type="match status" value="1"/>
</dbReference>
<dbReference type="STRING" id="1454004.AW11_02644"/>
<gene>
    <name evidence="2" type="ORF">AW11_02644</name>
</gene>
<dbReference type="eggNOG" id="COG2062">
    <property type="taxonomic scope" value="Bacteria"/>
</dbReference>
<organism evidence="2 3">
    <name type="scientific">Accumulibacter regalis</name>
    <dbReference type="NCBI Taxonomy" id="522306"/>
    <lineage>
        <taxon>Bacteria</taxon>
        <taxon>Pseudomonadati</taxon>
        <taxon>Pseudomonadota</taxon>
        <taxon>Betaproteobacteria</taxon>
        <taxon>Candidatus Accumulibacter</taxon>
    </lineage>
</organism>
<name>A0A011PIA3_ACCRE</name>
<dbReference type="CDD" id="cd07040">
    <property type="entry name" value="HP"/>
    <property type="match status" value="1"/>
</dbReference>
<keyword evidence="1" id="KW-0732">Signal</keyword>
<evidence type="ECO:0000313" key="3">
    <source>
        <dbReference type="Proteomes" id="UP000022141"/>
    </source>
</evidence>
<dbReference type="EMBL" id="JEMY01000035">
    <property type="protein sequence ID" value="EXI87296.1"/>
    <property type="molecule type" value="Genomic_DNA"/>
</dbReference>
<protein>
    <submittedName>
        <fullName evidence="2">Histidine phosphatase superfamily (Branch 1)</fullName>
    </submittedName>
</protein>
<dbReference type="PATRIC" id="fig|1454004.3.peg.2733"/>
<feature type="chain" id="PRO_5001461644" evidence="1">
    <location>
        <begin position="21"/>
        <end position="193"/>
    </location>
</feature>
<sequence>MRKRLILVLVVMSWSFPAWADDPALSLGELAKPGRVLMLRHARAPGFGDPPNFVIGDCSTQRNLDASGRAQARQLGTRLRAVGLTNGRVFSSQWCRALETARLLDLGPVESLPALNSFFGRPDDRERTLDALRSFLASLPVDGRPVILVTHQVVVNAFTEATPPAGGGSVFQVNGTPMPVWLGVIPVEAREGS</sequence>